<protein>
    <submittedName>
        <fullName evidence="1">Uncharacterized protein</fullName>
    </submittedName>
</protein>
<keyword evidence="2" id="KW-1185">Reference proteome</keyword>
<comment type="caution">
    <text evidence="1">The sequence shown here is derived from an EMBL/GenBank/DDBJ whole genome shotgun (WGS) entry which is preliminary data.</text>
</comment>
<name>A0A9Q3H3C3_9BASI</name>
<proteinExistence type="predicted"/>
<gene>
    <name evidence="1" type="ORF">O181_030073</name>
</gene>
<accession>A0A9Q3H3C3</accession>
<sequence>MSKNHLRTRIDQGSYVGHYSAHSLWQPPEATSSASSKDSPHLQGKNFPFSMHPVLKDPGVVHMLYNIPLCTIFSQQIQCCIFRTQLHDSKSSTQSITNFTGGSFSYFSLAIPWQLPEDHLRIPTTWPCRGWVVISHQNYSKGNSQRLSSISIIVKASTTWNSLDNPICPYR</sequence>
<dbReference type="AlphaFoldDB" id="A0A9Q3H3C3"/>
<reference evidence="1" key="1">
    <citation type="submission" date="2021-03" db="EMBL/GenBank/DDBJ databases">
        <title>Draft genome sequence of rust myrtle Austropuccinia psidii MF-1, a brazilian biotype.</title>
        <authorList>
            <person name="Quecine M.C."/>
            <person name="Pachon D.M.R."/>
            <person name="Bonatelli M.L."/>
            <person name="Correr F.H."/>
            <person name="Franceschini L.M."/>
            <person name="Leite T.F."/>
            <person name="Margarido G.R.A."/>
            <person name="Almeida C.A."/>
            <person name="Ferrarezi J.A."/>
            <person name="Labate C.A."/>
        </authorList>
    </citation>
    <scope>NUCLEOTIDE SEQUENCE</scope>
    <source>
        <strain evidence="1">MF-1</strain>
    </source>
</reference>
<evidence type="ECO:0000313" key="2">
    <source>
        <dbReference type="Proteomes" id="UP000765509"/>
    </source>
</evidence>
<dbReference type="Proteomes" id="UP000765509">
    <property type="component" value="Unassembled WGS sequence"/>
</dbReference>
<organism evidence="1 2">
    <name type="scientific">Austropuccinia psidii MF-1</name>
    <dbReference type="NCBI Taxonomy" id="1389203"/>
    <lineage>
        <taxon>Eukaryota</taxon>
        <taxon>Fungi</taxon>
        <taxon>Dikarya</taxon>
        <taxon>Basidiomycota</taxon>
        <taxon>Pucciniomycotina</taxon>
        <taxon>Pucciniomycetes</taxon>
        <taxon>Pucciniales</taxon>
        <taxon>Sphaerophragmiaceae</taxon>
        <taxon>Austropuccinia</taxon>
    </lineage>
</organism>
<dbReference type="EMBL" id="AVOT02010544">
    <property type="protein sequence ID" value="MBW0490358.1"/>
    <property type="molecule type" value="Genomic_DNA"/>
</dbReference>
<evidence type="ECO:0000313" key="1">
    <source>
        <dbReference type="EMBL" id="MBW0490358.1"/>
    </source>
</evidence>